<feature type="binding site" evidence="17">
    <location>
        <position position="414"/>
    </location>
    <ligand>
        <name>Mn(2+)</name>
        <dbReference type="ChEBI" id="CHEBI:29035"/>
    </ligand>
</feature>
<feature type="compositionally biased region" description="Basic and acidic residues" evidence="19">
    <location>
        <begin position="677"/>
        <end position="693"/>
    </location>
</feature>
<sequence length="743" mass="83937">MELGWRNDVGSFAVKDHDIEEMVGSDEDRLIHGLKWSYDNYFDHDQTDNYLQLVPEIHKVEEEVPKTDLLVAVPDEHSETGDNHDHISDNRYYLRNKHEKPKRRRIQVFSDEESDGFTREVPSVTRKGSNRRRSEEMCNKMRTLQQLVPDCHKTDEVSVLDNAIEYMKSLQLQFKVMSMMGMNPYFPPAILDFGMNNHHQLTAMAVARQNVANQMMSSQLIPASNWPLPPFTNFPFPHSPNQPLFLTTTPPASSPQCLHAMMNLRISIIIVLSCIITSTRAYDPDALQDLCVADKSHGTKLNGFACKETSNITASDFFFAGISKPAAINSTMGSAVTGANVEKIPGLNTLSVSLARIDYAPGGLNPPHTHPRATEVVYVLEGELEVGFITTANKLFSKTIKIGEVFVFPRGLVHFQKNNGKSPASVLSAFNSQLPGTVSVAATLFAADPALPEDVLTKTFQFLSAMPPKRNFRKRSFEEEEEDNDVNKAAISDEEEKRRLALEEVKFLQKLRERKLGIPALSTAQSSIGKAKPVEKTEAEGEKEELVLQDTFAQETAVLIEDPNMVKYIEQELAKKRGRNIDDAEEVENELKRVEDELYKIPDHLKVKKRSSEESSTQWTTGIAEVQLPIEYKLKNIEETEAAKKLLQERRLMGRPKSEFSIPSSYSADYFQRGKDYAEKLRREHPELYKDRGGPQADGEGAKPSTSTSNNNNADSGKSRQAATDQIMLERFRKRERNRVMRR</sequence>
<keyword evidence="12" id="KW-0804">Transcription</keyword>
<dbReference type="SUPFAM" id="SSF51182">
    <property type="entry name" value="RmlC-like cupins"/>
    <property type="match status" value="1"/>
</dbReference>
<dbReference type="GO" id="GO:2000280">
    <property type="term" value="P:regulation of root development"/>
    <property type="evidence" value="ECO:0007669"/>
    <property type="project" value="UniProtKB-ARBA"/>
</dbReference>
<evidence type="ECO:0000256" key="16">
    <source>
        <dbReference type="PIRSR" id="PIRSR601929-1"/>
    </source>
</evidence>
<dbReference type="Pfam" id="PF00190">
    <property type="entry name" value="Cupin_1"/>
    <property type="match status" value="1"/>
</dbReference>
<proteinExistence type="inferred from homology"/>
<dbReference type="FunFam" id="2.60.120.10:FF:000025">
    <property type="entry name" value="germin-like protein subfamily 2 member 1"/>
    <property type="match status" value="1"/>
</dbReference>
<evidence type="ECO:0000256" key="11">
    <source>
        <dbReference type="ARBA" id="ARBA00023157"/>
    </source>
</evidence>
<keyword evidence="6" id="KW-0052">Apoplast</keyword>
<dbReference type="InterPro" id="IPR006045">
    <property type="entry name" value="Cupin_1"/>
</dbReference>
<keyword evidence="13" id="KW-0325">Glycoprotein</keyword>
<organism evidence="21 22">
    <name type="scientific">Arabidopsis arenosa</name>
    <name type="common">Sand rock-cress</name>
    <name type="synonym">Cardaminopsis arenosa</name>
    <dbReference type="NCBI Taxonomy" id="38785"/>
    <lineage>
        <taxon>Eukaryota</taxon>
        <taxon>Viridiplantae</taxon>
        <taxon>Streptophyta</taxon>
        <taxon>Embryophyta</taxon>
        <taxon>Tracheophyta</taxon>
        <taxon>Spermatophyta</taxon>
        <taxon>Magnoliopsida</taxon>
        <taxon>eudicotyledons</taxon>
        <taxon>Gunneridae</taxon>
        <taxon>Pentapetalae</taxon>
        <taxon>rosids</taxon>
        <taxon>malvids</taxon>
        <taxon>Brassicales</taxon>
        <taxon>Brassicaceae</taxon>
        <taxon>Camelineae</taxon>
        <taxon>Arabidopsis</taxon>
    </lineage>
</organism>
<feature type="binding site" evidence="16">
    <location>
        <position position="375"/>
    </location>
    <ligand>
        <name>oxalate</name>
        <dbReference type="ChEBI" id="CHEBI:30623"/>
    </ligand>
</feature>
<feature type="binding site" evidence="17">
    <location>
        <position position="368"/>
    </location>
    <ligand>
        <name>Mn(2+)</name>
        <dbReference type="ChEBI" id="CHEBI:29035"/>
    </ligand>
</feature>
<dbReference type="Proteomes" id="UP000682877">
    <property type="component" value="Chromosome 1"/>
</dbReference>
<comment type="similarity">
    <text evidence="4">Belongs to the germin family.</text>
</comment>
<evidence type="ECO:0000256" key="10">
    <source>
        <dbReference type="ARBA" id="ARBA00023015"/>
    </source>
</evidence>
<feature type="region of interest" description="Disordered" evidence="19">
    <location>
        <begin position="677"/>
        <end position="743"/>
    </location>
</feature>
<evidence type="ECO:0000256" key="1">
    <source>
        <dbReference type="ARBA" id="ARBA00003629"/>
    </source>
</evidence>
<evidence type="ECO:0000256" key="6">
    <source>
        <dbReference type="ARBA" id="ARBA00022523"/>
    </source>
</evidence>
<keyword evidence="15" id="KW-0539">Nucleus</keyword>
<keyword evidence="11 18" id="KW-1015">Disulfide bond</keyword>
<dbReference type="InterPro" id="IPR011051">
    <property type="entry name" value="RmlC_Cupin_sf"/>
</dbReference>
<dbReference type="GO" id="GO:0046983">
    <property type="term" value="F:protein dimerization activity"/>
    <property type="evidence" value="ECO:0007669"/>
    <property type="project" value="InterPro"/>
</dbReference>
<dbReference type="EMBL" id="LR999451">
    <property type="protein sequence ID" value="CAE5956333.1"/>
    <property type="molecule type" value="Genomic_DNA"/>
</dbReference>
<feature type="binding site" evidence="16">
    <location>
        <position position="370"/>
    </location>
    <ligand>
        <name>oxalate</name>
        <dbReference type="ChEBI" id="CHEBI:30623"/>
    </ligand>
</feature>
<evidence type="ECO:0000256" key="17">
    <source>
        <dbReference type="PIRSR" id="PIRSR601929-2"/>
    </source>
</evidence>
<dbReference type="GO" id="GO:0030145">
    <property type="term" value="F:manganese ion binding"/>
    <property type="evidence" value="ECO:0007669"/>
    <property type="project" value="InterPro"/>
</dbReference>
<dbReference type="PRINTS" id="PR00325">
    <property type="entry name" value="GERMIN"/>
</dbReference>
<evidence type="ECO:0000256" key="2">
    <source>
        <dbReference type="ARBA" id="ARBA00004123"/>
    </source>
</evidence>
<evidence type="ECO:0000256" key="8">
    <source>
        <dbReference type="ARBA" id="ARBA00022723"/>
    </source>
</evidence>
<evidence type="ECO:0000256" key="19">
    <source>
        <dbReference type="SAM" id="MobiDB-lite"/>
    </source>
</evidence>
<protein>
    <recommendedName>
        <fullName evidence="20">BHLH domain-containing protein</fullName>
    </recommendedName>
</protein>
<dbReference type="InterPro" id="IPR047265">
    <property type="entry name" value="PIF1-like_bHLH"/>
</dbReference>
<keyword evidence="9" id="KW-0732">Signal</keyword>
<dbReference type="GO" id="GO:0005681">
    <property type="term" value="C:spliceosomal complex"/>
    <property type="evidence" value="ECO:0007669"/>
    <property type="project" value="TreeGrafter"/>
</dbReference>
<keyword evidence="22" id="KW-1185">Reference proteome</keyword>
<keyword evidence="8 16" id="KW-0479">Metal-binding</keyword>
<dbReference type="GO" id="GO:0009506">
    <property type="term" value="C:plasmodesma"/>
    <property type="evidence" value="ECO:0007669"/>
    <property type="project" value="UniProtKB-ARBA"/>
</dbReference>
<dbReference type="InterPro" id="IPR010756">
    <property type="entry name" value="Tls1-like"/>
</dbReference>
<evidence type="ECO:0000256" key="3">
    <source>
        <dbReference type="ARBA" id="ARBA00004271"/>
    </source>
</evidence>
<dbReference type="InterPro" id="IPR019780">
    <property type="entry name" value="Germin_Mn-BS"/>
</dbReference>
<keyword evidence="7" id="KW-0964">Secreted</keyword>
<dbReference type="InterPro" id="IPR036638">
    <property type="entry name" value="HLH_DNA-bd_sf"/>
</dbReference>
<dbReference type="GO" id="GO:0010497">
    <property type="term" value="P:plasmodesmata-mediated intercellular transport"/>
    <property type="evidence" value="ECO:0007669"/>
    <property type="project" value="UniProtKB-ARBA"/>
</dbReference>
<gene>
    <name evidence="21" type="ORF">AARE701A_LOCUS112</name>
</gene>
<evidence type="ECO:0000256" key="15">
    <source>
        <dbReference type="ARBA" id="ARBA00023242"/>
    </source>
</evidence>
<keyword evidence="10" id="KW-0805">Transcription regulation</keyword>
<dbReference type="InterPro" id="IPR014710">
    <property type="entry name" value="RmlC-like_jellyroll"/>
</dbReference>
<dbReference type="SMART" id="SM00353">
    <property type="entry name" value="HLH"/>
    <property type="match status" value="1"/>
</dbReference>
<feature type="compositionally biased region" description="Polar residues" evidence="19">
    <location>
        <begin position="714"/>
        <end position="724"/>
    </location>
</feature>
<evidence type="ECO:0000259" key="20">
    <source>
        <dbReference type="PROSITE" id="PS50888"/>
    </source>
</evidence>
<dbReference type="PROSITE" id="PS50888">
    <property type="entry name" value="BHLH"/>
    <property type="match status" value="1"/>
</dbReference>
<comment type="similarity">
    <text evidence="5">Belongs to the TLS1 family.</text>
</comment>
<evidence type="ECO:0000256" key="9">
    <source>
        <dbReference type="ARBA" id="ARBA00022729"/>
    </source>
</evidence>
<dbReference type="Pfam" id="PF00010">
    <property type="entry name" value="HLH"/>
    <property type="match status" value="1"/>
</dbReference>
<evidence type="ECO:0000313" key="22">
    <source>
        <dbReference type="Proteomes" id="UP000682877"/>
    </source>
</evidence>
<evidence type="ECO:0000256" key="4">
    <source>
        <dbReference type="ARBA" id="ARBA00007456"/>
    </source>
</evidence>
<dbReference type="GO" id="GO:0000398">
    <property type="term" value="P:mRNA splicing, via spliceosome"/>
    <property type="evidence" value="ECO:0007669"/>
    <property type="project" value="TreeGrafter"/>
</dbReference>
<feature type="binding site" evidence="16">
    <location>
        <position position="365"/>
    </location>
    <ligand>
        <name>oxalate</name>
        <dbReference type="ChEBI" id="CHEBI:30623"/>
    </ligand>
</feature>
<feature type="binding site" evidence="17">
    <location>
        <position position="370"/>
    </location>
    <ligand>
        <name>Mn(2+)</name>
        <dbReference type="ChEBI" id="CHEBI:29035"/>
    </ligand>
</feature>
<comment type="function">
    <text evidence="1">May play a role in plant defense. Probably has no oxalate oxidase activity even if the active site is conserved.</text>
</comment>
<keyword evidence="14 16" id="KW-0464">Manganese</keyword>
<dbReference type="CDD" id="cd11445">
    <property type="entry name" value="bHLH_AtPIF_like"/>
    <property type="match status" value="1"/>
</dbReference>
<dbReference type="GO" id="GO:0048046">
    <property type="term" value="C:apoplast"/>
    <property type="evidence" value="ECO:0007669"/>
    <property type="project" value="UniProtKB-SubCell"/>
</dbReference>
<evidence type="ECO:0000256" key="18">
    <source>
        <dbReference type="PIRSR" id="PIRSR601929-3"/>
    </source>
</evidence>
<dbReference type="SMART" id="SM00835">
    <property type="entry name" value="Cupin_1"/>
    <property type="match status" value="1"/>
</dbReference>
<dbReference type="PANTHER" id="PTHR13486">
    <property type="entry name" value="TELOMERE LENGTH AND SILENCING PROTEIN 1 TLS1 FAMILY MEMBER"/>
    <property type="match status" value="1"/>
</dbReference>
<dbReference type="Gene3D" id="4.10.280.10">
    <property type="entry name" value="Helix-loop-helix DNA-binding domain"/>
    <property type="match status" value="1"/>
</dbReference>
<feature type="binding site" evidence="17">
    <location>
        <position position="375"/>
    </location>
    <ligand>
        <name>Mn(2+)</name>
        <dbReference type="ChEBI" id="CHEBI:29035"/>
    </ligand>
</feature>
<feature type="disulfide bond" evidence="18">
    <location>
        <begin position="291"/>
        <end position="306"/>
    </location>
</feature>
<feature type="compositionally biased region" description="Basic residues" evidence="19">
    <location>
        <begin position="734"/>
        <end position="743"/>
    </location>
</feature>
<dbReference type="Gene3D" id="2.60.120.10">
    <property type="entry name" value="Jelly Rolls"/>
    <property type="match status" value="1"/>
</dbReference>
<reference evidence="21" key="1">
    <citation type="submission" date="2021-01" db="EMBL/GenBank/DDBJ databases">
        <authorList>
            <person name="Bezrukov I."/>
        </authorList>
    </citation>
    <scope>NUCLEOTIDE SEQUENCE</scope>
</reference>
<evidence type="ECO:0000256" key="5">
    <source>
        <dbReference type="ARBA" id="ARBA00007643"/>
    </source>
</evidence>
<name>A0A8S1ZD88_ARAAE</name>
<dbReference type="SUPFAM" id="SSF47459">
    <property type="entry name" value="HLH, helix-loop-helix DNA-binding domain"/>
    <property type="match status" value="1"/>
</dbReference>
<evidence type="ECO:0000256" key="13">
    <source>
        <dbReference type="ARBA" id="ARBA00023180"/>
    </source>
</evidence>
<feature type="domain" description="BHLH" evidence="20">
    <location>
        <begin position="121"/>
        <end position="170"/>
    </location>
</feature>
<dbReference type="InterPro" id="IPR011598">
    <property type="entry name" value="bHLH_dom"/>
</dbReference>
<evidence type="ECO:0000256" key="14">
    <source>
        <dbReference type="ARBA" id="ARBA00023211"/>
    </source>
</evidence>
<evidence type="ECO:0000313" key="21">
    <source>
        <dbReference type="EMBL" id="CAE5956333.1"/>
    </source>
</evidence>
<accession>A0A8S1ZD88</accession>
<dbReference type="PROSITE" id="PS00725">
    <property type="entry name" value="GERMIN"/>
    <property type="match status" value="1"/>
</dbReference>
<dbReference type="InterPro" id="IPR001929">
    <property type="entry name" value="Germin"/>
</dbReference>
<comment type="subcellular location">
    <subcellularLocation>
        <location evidence="2">Nucleus</location>
    </subcellularLocation>
    <subcellularLocation>
        <location evidence="3">Secreted</location>
        <location evidence="3">Extracellular space</location>
        <location evidence="3">Apoplast</location>
    </subcellularLocation>
</comment>
<evidence type="ECO:0000256" key="7">
    <source>
        <dbReference type="ARBA" id="ARBA00022525"/>
    </source>
</evidence>
<dbReference type="CDD" id="cd02241">
    <property type="entry name" value="cupin_OxOx"/>
    <property type="match status" value="1"/>
</dbReference>
<evidence type="ECO:0000256" key="12">
    <source>
        <dbReference type="ARBA" id="ARBA00023163"/>
    </source>
</evidence>
<dbReference type="Pfam" id="PF07052">
    <property type="entry name" value="Hep_59"/>
    <property type="match status" value="1"/>
</dbReference>
<dbReference type="AlphaFoldDB" id="A0A8S1ZD88"/>
<dbReference type="PANTHER" id="PTHR13486:SF2">
    <property type="entry name" value="SPLICING FACTOR C9ORF78"/>
    <property type="match status" value="1"/>
</dbReference>